<evidence type="ECO:0000256" key="1">
    <source>
        <dbReference type="SAM" id="MobiDB-lite"/>
    </source>
</evidence>
<dbReference type="PANTHER" id="PTHR31398">
    <property type="entry name" value="MEIOTIC NUCLEAR DIVISION PROTEIN 1 HOMOLOG"/>
    <property type="match status" value="1"/>
</dbReference>
<organism evidence="2 3">
    <name type="scientific">Stylonychia lemnae</name>
    <name type="common">Ciliate</name>
    <dbReference type="NCBI Taxonomy" id="5949"/>
    <lineage>
        <taxon>Eukaryota</taxon>
        <taxon>Sar</taxon>
        <taxon>Alveolata</taxon>
        <taxon>Ciliophora</taxon>
        <taxon>Intramacronucleata</taxon>
        <taxon>Spirotrichea</taxon>
        <taxon>Stichotrichia</taxon>
        <taxon>Sporadotrichida</taxon>
        <taxon>Oxytrichidae</taxon>
        <taxon>Stylonychinae</taxon>
        <taxon>Stylonychia</taxon>
    </lineage>
</organism>
<feature type="compositionally biased region" description="Basic and acidic residues" evidence="1">
    <location>
        <begin position="636"/>
        <end position="667"/>
    </location>
</feature>
<feature type="region of interest" description="Disordered" evidence="1">
    <location>
        <begin position="615"/>
        <end position="671"/>
    </location>
</feature>
<dbReference type="EMBL" id="CCKQ01014772">
    <property type="protein sequence ID" value="CDW86561.1"/>
    <property type="molecule type" value="Genomic_DNA"/>
</dbReference>
<feature type="region of interest" description="Disordered" evidence="1">
    <location>
        <begin position="346"/>
        <end position="381"/>
    </location>
</feature>
<feature type="compositionally biased region" description="Polar residues" evidence="1">
    <location>
        <begin position="356"/>
        <end position="381"/>
    </location>
</feature>
<evidence type="ECO:0000313" key="2">
    <source>
        <dbReference type="EMBL" id="CDW86561.1"/>
    </source>
</evidence>
<dbReference type="GO" id="GO:0005634">
    <property type="term" value="C:nucleus"/>
    <property type="evidence" value="ECO:0007669"/>
    <property type="project" value="TreeGrafter"/>
</dbReference>
<evidence type="ECO:0000313" key="3">
    <source>
        <dbReference type="Proteomes" id="UP000039865"/>
    </source>
</evidence>
<dbReference type="Proteomes" id="UP000039865">
    <property type="component" value="Unassembled WGS sequence"/>
</dbReference>
<dbReference type="OMA" id="DANNCFM"/>
<reference evidence="2 3" key="1">
    <citation type="submission" date="2014-06" db="EMBL/GenBank/DDBJ databases">
        <authorList>
            <person name="Swart Estienne"/>
        </authorList>
    </citation>
    <scope>NUCLEOTIDE SEQUENCE [LARGE SCALE GENOMIC DNA]</scope>
    <source>
        <strain evidence="2 3">130c</strain>
    </source>
</reference>
<protein>
    <submittedName>
        <fullName evidence="2">Uncharacterized protein</fullName>
    </submittedName>
</protein>
<gene>
    <name evidence="2" type="primary">Contig2464.g2648</name>
    <name evidence="2" type="ORF">STYLEM_15656</name>
</gene>
<dbReference type="GO" id="GO:0007131">
    <property type="term" value="P:reciprocal meiotic recombination"/>
    <property type="evidence" value="ECO:0007669"/>
    <property type="project" value="TreeGrafter"/>
</dbReference>
<dbReference type="OrthoDB" id="293020at2759"/>
<sequence length="770" mass="90974">MLMLLFGFYKGDIVLNKSQPQSRLKLKNITSLQYDRCQNKYFNYTQGKEISDLGISEYFCLVDNNYQIQGGYYDDIYEYIELKIFKCSNNTESDKCYPREEIDNYFEAETLNFAYINTYIDYKDTNDNSKVKLFIDDSFFVELEASKNKKANFYIQKQQAKIQDDYFQFGQERIEQFFSVSNIERYDDNYSPSLGYISAVYFRYDNRYDIYQIKYYSLLELIGDLGGLYNGLRGVGFMIVAFYTSRMLQSNIIRKIYSIRKGELKREQMQDQSIISRLINSKGQLNKTLRFYHGIETTKRKSRKQSNKQEQECEDYQEMFEENNLHGEQSKQEFSNEQDEIQNPISLLHNRRPSIITKNSQVNSKNHDTNSNLNSNSFEAKSELSGTQSPAFLHLNQLSESNKRVKIQQLQDNDLNQDVSLKDFDKSQKVKEKKLSEQLKSVNQLNEDHIDSIMESIINRIRLNYRFIMLVKYYCKCLCLKKLKQITKNEQEKIHYLYQKGRKQLKRELDVVQLLKSLRKFKLMQQALLPEKISRMLLQFQRFNLVETDTSQSDSDEEKEKKKRLMEDKDFNKRLIAYEEMREDLNIFKTKNIGNLEQNLIRGVFQRRLNDNDSNERIDFQESKSITESNQQTSRTENDRSVTSEDEKLNRDEDEEINPKDKIDKSPGVKMINNPNIYNGNFETEMSGDKVFRQSIIKRNQFSNEEDDDIRTQRYFIDDINSGFQNVELNSSESGATGSQTVDNKILYPIQFPSIDLADNELQADSESQP</sequence>
<dbReference type="PANTHER" id="PTHR31398:SF0">
    <property type="entry name" value="MEIOTIC NUCLEAR DIVISION PROTEIN 1 HOMOLOG"/>
    <property type="match status" value="1"/>
</dbReference>
<feature type="compositionally biased region" description="Polar residues" evidence="1">
    <location>
        <begin position="623"/>
        <end position="635"/>
    </location>
</feature>
<dbReference type="InParanoid" id="A0A078AWX7"/>
<name>A0A078AWX7_STYLE</name>
<proteinExistence type="predicted"/>
<keyword evidence="3" id="KW-1185">Reference proteome</keyword>
<accession>A0A078AWX7</accession>
<dbReference type="AlphaFoldDB" id="A0A078AWX7"/>